<feature type="region of interest" description="Disordered" evidence="2">
    <location>
        <begin position="206"/>
        <end position="246"/>
    </location>
</feature>
<dbReference type="GeneID" id="7445102"/>
<dbReference type="InParanoid" id="B8BSG6"/>
<gene>
    <name evidence="5" type="ORF">THAPSDRAFT_21071</name>
</gene>
<dbReference type="Proteomes" id="UP000001449">
    <property type="component" value="Chromosome 1"/>
</dbReference>
<dbReference type="PROSITE" id="PS50072">
    <property type="entry name" value="CSA_PPIASE_2"/>
    <property type="match status" value="1"/>
</dbReference>
<evidence type="ECO:0000313" key="5">
    <source>
        <dbReference type="EMBL" id="EED96124.1"/>
    </source>
</evidence>
<dbReference type="GO" id="GO:0003755">
    <property type="term" value="F:peptidyl-prolyl cis-trans isomerase activity"/>
    <property type="evidence" value="ECO:0007669"/>
    <property type="project" value="InterPro"/>
</dbReference>
<proteinExistence type="predicted"/>
<protein>
    <recommendedName>
        <fullName evidence="4">PPIase cyclophilin-type domain-containing protein</fullName>
    </recommendedName>
</protein>
<evidence type="ECO:0000259" key="4">
    <source>
        <dbReference type="PROSITE" id="PS50072"/>
    </source>
</evidence>
<reference evidence="5 6" key="2">
    <citation type="journal article" date="2008" name="Nature">
        <title>The Phaeodactylum genome reveals the evolutionary history of diatom genomes.</title>
        <authorList>
            <person name="Bowler C."/>
            <person name="Allen A.E."/>
            <person name="Badger J.H."/>
            <person name="Grimwood J."/>
            <person name="Jabbari K."/>
            <person name="Kuo A."/>
            <person name="Maheswari U."/>
            <person name="Martens C."/>
            <person name="Maumus F."/>
            <person name="Otillar R.P."/>
            <person name="Rayko E."/>
            <person name="Salamov A."/>
            <person name="Vandepoele K."/>
            <person name="Beszteri B."/>
            <person name="Gruber A."/>
            <person name="Heijde M."/>
            <person name="Katinka M."/>
            <person name="Mock T."/>
            <person name="Valentin K."/>
            <person name="Verret F."/>
            <person name="Berges J.A."/>
            <person name="Brownlee C."/>
            <person name="Cadoret J.P."/>
            <person name="Chiovitti A."/>
            <person name="Choi C.J."/>
            <person name="Coesel S."/>
            <person name="De Martino A."/>
            <person name="Detter J.C."/>
            <person name="Durkin C."/>
            <person name="Falciatore A."/>
            <person name="Fournet J."/>
            <person name="Haruta M."/>
            <person name="Huysman M.J."/>
            <person name="Jenkins B.D."/>
            <person name="Jiroutova K."/>
            <person name="Jorgensen R.E."/>
            <person name="Joubert Y."/>
            <person name="Kaplan A."/>
            <person name="Kroger N."/>
            <person name="Kroth P.G."/>
            <person name="La Roche J."/>
            <person name="Lindquist E."/>
            <person name="Lommer M."/>
            <person name="Martin-Jezequel V."/>
            <person name="Lopez P.J."/>
            <person name="Lucas S."/>
            <person name="Mangogna M."/>
            <person name="McGinnis K."/>
            <person name="Medlin L.K."/>
            <person name="Montsant A."/>
            <person name="Oudot-Le Secq M.P."/>
            <person name="Napoli C."/>
            <person name="Obornik M."/>
            <person name="Parker M.S."/>
            <person name="Petit J.L."/>
            <person name="Porcel B.M."/>
            <person name="Poulsen N."/>
            <person name="Robison M."/>
            <person name="Rychlewski L."/>
            <person name="Rynearson T.A."/>
            <person name="Schmutz J."/>
            <person name="Shapiro H."/>
            <person name="Siaut M."/>
            <person name="Stanley M."/>
            <person name="Sussman M.R."/>
            <person name="Taylor A.R."/>
            <person name="Vardi A."/>
            <person name="von Dassow P."/>
            <person name="Vyverman W."/>
            <person name="Willis A."/>
            <person name="Wyrwicz L.S."/>
            <person name="Rokhsar D.S."/>
            <person name="Weissenbach J."/>
            <person name="Armbrust E.V."/>
            <person name="Green B.R."/>
            <person name="Van de Peer Y."/>
            <person name="Grigoriev I.V."/>
        </authorList>
    </citation>
    <scope>NUCLEOTIDE SEQUENCE [LARGE SCALE GENOMIC DNA]</scope>
    <source>
        <strain evidence="5 6">CCMP1335</strain>
    </source>
</reference>
<dbReference type="PaxDb" id="35128-Thaps21071"/>
<evidence type="ECO:0000256" key="3">
    <source>
        <dbReference type="SAM" id="SignalP"/>
    </source>
</evidence>
<dbReference type="InterPro" id="IPR029000">
    <property type="entry name" value="Cyclophilin-like_dom_sf"/>
</dbReference>
<keyword evidence="3" id="KW-0732">Signal</keyword>
<feature type="coiled-coil region" evidence="1">
    <location>
        <begin position="328"/>
        <end position="389"/>
    </location>
</feature>
<keyword evidence="1" id="KW-0175">Coiled coil</keyword>
<dbReference type="EMBL" id="CM000638">
    <property type="protein sequence ID" value="EED96124.1"/>
    <property type="molecule type" value="Genomic_DNA"/>
</dbReference>
<organism evidence="5 6">
    <name type="scientific">Thalassiosira pseudonana</name>
    <name type="common">Marine diatom</name>
    <name type="synonym">Cyclotella nana</name>
    <dbReference type="NCBI Taxonomy" id="35128"/>
    <lineage>
        <taxon>Eukaryota</taxon>
        <taxon>Sar</taxon>
        <taxon>Stramenopiles</taxon>
        <taxon>Ochrophyta</taxon>
        <taxon>Bacillariophyta</taxon>
        <taxon>Coscinodiscophyceae</taxon>
        <taxon>Thalassiosirophycidae</taxon>
        <taxon>Thalassiosirales</taxon>
        <taxon>Thalassiosiraceae</taxon>
        <taxon>Thalassiosira</taxon>
    </lineage>
</organism>
<evidence type="ECO:0000313" key="6">
    <source>
        <dbReference type="Proteomes" id="UP000001449"/>
    </source>
</evidence>
<dbReference type="AlphaFoldDB" id="B8BSG6"/>
<feature type="signal peptide" evidence="3">
    <location>
        <begin position="1"/>
        <end position="17"/>
    </location>
</feature>
<dbReference type="Gene3D" id="2.40.100.10">
    <property type="entry name" value="Cyclophilin-like"/>
    <property type="match status" value="1"/>
</dbReference>
<sequence>MILPHLFPLIPLLLTAALPHHNHHTKSKRPHKSQECPKGTGTGCLHVVDTRDEEWLCTEHYVDEEHEDCSGEGVEAADSRGANHVCVYVDEADAIKDDVGAGCATDEVVGSLLVLRLVGHVSCPSHPPPLPTQWRRSTQTRPPGLLPATNSLRSVLRAKKRINLPLLGGRHRFFPSKHIVLNPSSVDAFSSVAAICNLQDEPHNICNNSSTPPPREHPHDFKKAVAASDTSASATSDEPSSRPTSVLEAEARTAGELAHAVSILQKDLTTCRTRVGAIQTGFQNLYSTHLANVDGLRKCKEGMLGASEMDELEQKLNSLDDKVDPTLLADAQKKQDETKRKVRDEELASKHKELIATLENQVQQLRLREKAWERTISELVARRDLLERREGAWERTIGELMGEVEVRAKREFWWEDMKQDMEQRIGVLSRIGVLERFGAGPHLVSIIVDLDDEQSESNEIVLELAPLDLMPHTIHLFLSQIEEGYWSRGTPAIVINAGHVLQACPHPCLESVSLGGNYPGDPYHDMKHAGLDSVSFQEYHPSYPHEKYTIGLAGRPHSGPEFYINLLNNTLDHGTVEQRKQELGDGYADYLKAAMEGEDGLDEKVMEPDPCFGKVVKGFDVVDKIAERITRASLPEESKEGGDVALDDSLLVHPVKIVSVSIVNEPGANGGATEDDPKDEL</sequence>
<accession>B8BSG6</accession>
<keyword evidence="6" id="KW-1185">Reference proteome</keyword>
<reference evidence="5 6" key="1">
    <citation type="journal article" date="2004" name="Science">
        <title>The genome of the diatom Thalassiosira pseudonana: ecology, evolution, and metabolism.</title>
        <authorList>
            <person name="Armbrust E.V."/>
            <person name="Berges J.A."/>
            <person name="Bowler C."/>
            <person name="Green B.R."/>
            <person name="Martinez D."/>
            <person name="Putnam N.H."/>
            <person name="Zhou S."/>
            <person name="Allen A.E."/>
            <person name="Apt K.E."/>
            <person name="Bechner M."/>
            <person name="Brzezinski M.A."/>
            <person name="Chaal B.K."/>
            <person name="Chiovitti A."/>
            <person name="Davis A.K."/>
            <person name="Demarest M.S."/>
            <person name="Detter J.C."/>
            <person name="Glavina T."/>
            <person name="Goodstein D."/>
            <person name="Hadi M.Z."/>
            <person name="Hellsten U."/>
            <person name="Hildebrand M."/>
            <person name="Jenkins B.D."/>
            <person name="Jurka J."/>
            <person name="Kapitonov V.V."/>
            <person name="Kroger N."/>
            <person name="Lau W.W."/>
            <person name="Lane T.W."/>
            <person name="Larimer F.W."/>
            <person name="Lippmeier J.C."/>
            <person name="Lucas S."/>
            <person name="Medina M."/>
            <person name="Montsant A."/>
            <person name="Obornik M."/>
            <person name="Parker M.S."/>
            <person name="Palenik B."/>
            <person name="Pazour G.J."/>
            <person name="Richardson P.M."/>
            <person name="Rynearson T.A."/>
            <person name="Saito M.A."/>
            <person name="Schwartz D.C."/>
            <person name="Thamatrakoln K."/>
            <person name="Valentin K."/>
            <person name="Vardi A."/>
            <person name="Wilkerson F.P."/>
            <person name="Rokhsar D.S."/>
        </authorList>
    </citation>
    <scope>NUCLEOTIDE SEQUENCE [LARGE SCALE GENOMIC DNA]</scope>
    <source>
        <strain evidence="5 6">CCMP1335</strain>
    </source>
</reference>
<dbReference type="InterPro" id="IPR002130">
    <property type="entry name" value="Cyclophilin-type_PPIase_dom"/>
</dbReference>
<feature type="chain" id="PRO_5002865874" description="PPIase cyclophilin-type domain-containing protein" evidence="3">
    <location>
        <begin position="18"/>
        <end position="681"/>
    </location>
</feature>
<name>B8BSG6_THAPS</name>
<feature type="domain" description="PPIase cyclophilin-type" evidence="4">
    <location>
        <begin position="447"/>
        <end position="651"/>
    </location>
</feature>
<dbReference type="KEGG" id="tps:THAPSDRAFT_21071"/>
<feature type="compositionally biased region" description="Basic and acidic residues" evidence="2">
    <location>
        <begin position="214"/>
        <end position="223"/>
    </location>
</feature>
<dbReference type="SUPFAM" id="SSF50891">
    <property type="entry name" value="Cyclophilin-like"/>
    <property type="match status" value="1"/>
</dbReference>
<dbReference type="RefSeq" id="XP_002286483.1">
    <property type="nucleotide sequence ID" value="XM_002286447.1"/>
</dbReference>
<evidence type="ECO:0000256" key="1">
    <source>
        <dbReference type="SAM" id="Coils"/>
    </source>
</evidence>
<evidence type="ECO:0000256" key="2">
    <source>
        <dbReference type="SAM" id="MobiDB-lite"/>
    </source>
</evidence>
<dbReference type="Pfam" id="PF00160">
    <property type="entry name" value="Pro_isomerase"/>
    <property type="match status" value="1"/>
</dbReference>
<dbReference type="HOGENOM" id="CLU_404159_0_0_1"/>
<feature type="compositionally biased region" description="Low complexity" evidence="2">
    <location>
        <begin position="226"/>
        <end position="237"/>
    </location>
</feature>